<organism evidence="2 3">
    <name type="scientific">Brachionus plicatilis</name>
    <name type="common">Marine rotifer</name>
    <name type="synonym">Brachionus muelleri</name>
    <dbReference type="NCBI Taxonomy" id="10195"/>
    <lineage>
        <taxon>Eukaryota</taxon>
        <taxon>Metazoa</taxon>
        <taxon>Spiralia</taxon>
        <taxon>Gnathifera</taxon>
        <taxon>Rotifera</taxon>
        <taxon>Eurotatoria</taxon>
        <taxon>Monogononta</taxon>
        <taxon>Pseudotrocha</taxon>
        <taxon>Ploima</taxon>
        <taxon>Brachionidae</taxon>
        <taxon>Brachionus</taxon>
    </lineage>
</organism>
<name>A0A3M7R5M9_BRAPC</name>
<evidence type="ECO:0000313" key="3">
    <source>
        <dbReference type="Proteomes" id="UP000276133"/>
    </source>
</evidence>
<protein>
    <submittedName>
        <fullName evidence="2">Uncharacterized protein</fullName>
    </submittedName>
</protein>
<dbReference type="Proteomes" id="UP000276133">
    <property type="component" value="Unassembled WGS sequence"/>
</dbReference>
<accession>A0A3M7R5M9</accession>
<dbReference type="AlphaFoldDB" id="A0A3M7R5M9"/>
<evidence type="ECO:0000313" key="2">
    <source>
        <dbReference type="EMBL" id="RNA18558.1"/>
    </source>
</evidence>
<proteinExistence type="predicted"/>
<gene>
    <name evidence="2" type="ORF">BpHYR1_007936</name>
</gene>
<evidence type="ECO:0000256" key="1">
    <source>
        <dbReference type="SAM" id="MobiDB-lite"/>
    </source>
</evidence>
<feature type="compositionally biased region" description="Basic and acidic residues" evidence="1">
    <location>
        <begin position="141"/>
        <end position="150"/>
    </location>
</feature>
<reference evidence="2 3" key="1">
    <citation type="journal article" date="2018" name="Sci. Rep.">
        <title>Genomic signatures of local adaptation to the degree of environmental predictability in rotifers.</title>
        <authorList>
            <person name="Franch-Gras L."/>
            <person name="Hahn C."/>
            <person name="Garcia-Roger E.M."/>
            <person name="Carmona M.J."/>
            <person name="Serra M."/>
            <person name="Gomez A."/>
        </authorList>
    </citation>
    <scope>NUCLEOTIDE SEQUENCE [LARGE SCALE GENOMIC DNA]</scope>
    <source>
        <strain evidence="2">HYR1</strain>
    </source>
</reference>
<feature type="non-terminal residue" evidence="2">
    <location>
        <position position="168"/>
    </location>
</feature>
<keyword evidence="3" id="KW-1185">Reference proteome</keyword>
<comment type="caution">
    <text evidence="2">The sequence shown here is derived from an EMBL/GenBank/DDBJ whole genome shotgun (WGS) entry which is preliminary data.</text>
</comment>
<sequence>MISSSSQLDGASSNTDLSLNFSQTNLFRTLKTKSLKTSTTTSTAGSESGDQRTMDAADTLVSLAHSASSTPTVESKPFGPADDVIEKTIKLDKLSTEHNTSLVESACKLLIEQVLKSCPTVNLSSITIKASTKQSSGEEAEPAKRGRAASDSESDSDSLRARPAPTLA</sequence>
<feature type="compositionally biased region" description="Polar residues" evidence="1">
    <location>
        <begin position="127"/>
        <end position="137"/>
    </location>
</feature>
<dbReference type="EMBL" id="REGN01004217">
    <property type="protein sequence ID" value="RNA18558.1"/>
    <property type="molecule type" value="Genomic_DNA"/>
</dbReference>
<feature type="region of interest" description="Disordered" evidence="1">
    <location>
        <begin position="127"/>
        <end position="168"/>
    </location>
</feature>
<dbReference type="OrthoDB" id="10660261at2759"/>